<evidence type="ECO:0000313" key="1">
    <source>
        <dbReference type="EMBL" id="KXZ18001.1"/>
    </source>
</evidence>
<gene>
    <name evidence="1" type="ORF">AXI58_17615</name>
</gene>
<evidence type="ECO:0000313" key="2">
    <source>
        <dbReference type="Proteomes" id="UP000075430"/>
    </source>
</evidence>
<comment type="caution">
    <text evidence="1">The sequence shown here is derived from an EMBL/GenBank/DDBJ whole genome shotgun (WGS) entry which is preliminary data.</text>
</comment>
<accession>A0A150F6H0</accession>
<reference evidence="2" key="1">
    <citation type="submission" date="2016-02" db="EMBL/GenBank/DDBJ databases">
        <authorList>
            <person name="Dunlap C."/>
        </authorList>
    </citation>
    <scope>NUCLEOTIDE SEQUENCE [LARGE SCALE GENOMIC DNA]</scope>
    <source>
        <strain evidence="2">NRRL B-41092</strain>
    </source>
</reference>
<dbReference type="STRING" id="1793963.AXI58_17615"/>
<proteinExistence type="predicted"/>
<dbReference type="AlphaFoldDB" id="A0A150F6H0"/>
<protein>
    <submittedName>
        <fullName evidence="1">Uncharacterized protein</fullName>
    </submittedName>
</protein>
<keyword evidence="2" id="KW-1185">Reference proteome</keyword>
<name>A0A150F6H0_9BACI</name>
<dbReference type="Proteomes" id="UP000075430">
    <property type="component" value="Unassembled WGS sequence"/>
</dbReference>
<dbReference type="EMBL" id="LSBA01000018">
    <property type="protein sequence ID" value="KXZ18001.1"/>
    <property type="molecule type" value="Genomic_DNA"/>
</dbReference>
<sequence>MCRFFCYHLKKNKKTIDIDTDNHYHLLIERSYSLFPNPSIRSRSEKAWRYPRQVFFMLFAHKKARFFIHVTMTVQKVKKSFLKCMTFKKSFKLSENKVFPFFSFLKIQRENAIRPYFMV</sequence>
<organism evidence="1 2">
    <name type="scientific">Bacillus nakamurai</name>
    <dbReference type="NCBI Taxonomy" id="1793963"/>
    <lineage>
        <taxon>Bacteria</taxon>
        <taxon>Bacillati</taxon>
        <taxon>Bacillota</taxon>
        <taxon>Bacilli</taxon>
        <taxon>Bacillales</taxon>
        <taxon>Bacillaceae</taxon>
        <taxon>Bacillus</taxon>
    </lineage>
</organism>